<dbReference type="InterPro" id="IPR050122">
    <property type="entry name" value="RTK"/>
</dbReference>
<dbReference type="GO" id="GO:0043235">
    <property type="term" value="C:receptor complex"/>
    <property type="evidence" value="ECO:0007669"/>
    <property type="project" value="TreeGrafter"/>
</dbReference>
<dbReference type="InterPro" id="IPR002011">
    <property type="entry name" value="Tyr_kinase_rcpt_2_CS"/>
</dbReference>
<dbReference type="InterPro" id="IPR008266">
    <property type="entry name" value="Tyr_kinase_AS"/>
</dbReference>
<dbReference type="EC" id="2.7.10.1" evidence="18"/>
<dbReference type="GO" id="GO:0005524">
    <property type="term" value="F:ATP binding"/>
    <property type="evidence" value="ECO:0007669"/>
    <property type="project" value="UniProtKB-UniRule"/>
</dbReference>
<keyword evidence="8 17" id="KW-0067">ATP-binding</keyword>
<feature type="compositionally biased region" description="Polar residues" evidence="19">
    <location>
        <begin position="732"/>
        <end position="746"/>
    </location>
</feature>
<dbReference type="FunFam" id="1.10.510.10:FF:000113">
    <property type="entry name" value="Tyrosine-protein kinase receptor"/>
    <property type="match status" value="1"/>
</dbReference>
<dbReference type="CDD" id="cd06263">
    <property type="entry name" value="MAM"/>
    <property type="match status" value="1"/>
</dbReference>
<comment type="caution">
    <text evidence="23">The sequence shown here is derived from an EMBL/GenBank/DDBJ whole genome shotgun (WGS) entry which is preliminary data.</text>
</comment>
<keyword evidence="11" id="KW-0829">Tyrosine-protein kinase</keyword>
<evidence type="ECO:0000313" key="23">
    <source>
        <dbReference type="EMBL" id="RXM37312.1"/>
    </source>
</evidence>
<feature type="signal peptide" evidence="20">
    <location>
        <begin position="1"/>
        <end position="24"/>
    </location>
</feature>
<keyword evidence="3" id="KW-0808">Transferase</keyword>
<feature type="region of interest" description="Disordered" evidence="19">
    <location>
        <begin position="1020"/>
        <end position="1039"/>
    </location>
</feature>
<evidence type="ECO:0000256" key="13">
    <source>
        <dbReference type="ARBA" id="ARBA00023170"/>
    </source>
</evidence>
<comment type="catalytic activity">
    <reaction evidence="15 18">
        <text>L-tyrosyl-[protein] + ATP = O-phospho-L-tyrosyl-[protein] + ADP + H(+)</text>
        <dbReference type="Rhea" id="RHEA:10596"/>
        <dbReference type="Rhea" id="RHEA-COMP:10136"/>
        <dbReference type="Rhea" id="RHEA-COMP:20101"/>
        <dbReference type="ChEBI" id="CHEBI:15378"/>
        <dbReference type="ChEBI" id="CHEBI:30616"/>
        <dbReference type="ChEBI" id="CHEBI:46858"/>
        <dbReference type="ChEBI" id="CHEBI:61978"/>
        <dbReference type="ChEBI" id="CHEBI:456216"/>
        <dbReference type="EC" id="2.7.10.1"/>
    </reaction>
</comment>
<keyword evidence="12" id="KW-1015">Disulfide bond</keyword>
<keyword evidence="10" id="KW-0472">Membrane</keyword>
<name>A0A444UQ71_ACIRT</name>
<dbReference type="PROSITE" id="PS50011">
    <property type="entry name" value="PROTEIN_KINASE_DOM"/>
    <property type="match status" value="1"/>
</dbReference>
<evidence type="ECO:0000256" key="11">
    <source>
        <dbReference type="ARBA" id="ARBA00023137"/>
    </source>
</evidence>
<dbReference type="Proteomes" id="UP000289886">
    <property type="component" value="Unassembled WGS sequence"/>
</dbReference>
<feature type="region of interest" description="Disordered" evidence="19">
    <location>
        <begin position="732"/>
        <end position="753"/>
    </location>
</feature>
<evidence type="ECO:0000256" key="6">
    <source>
        <dbReference type="ARBA" id="ARBA00022741"/>
    </source>
</evidence>
<dbReference type="SUPFAM" id="SSF49899">
    <property type="entry name" value="Concanavalin A-like lectins/glucanases"/>
    <property type="match status" value="1"/>
</dbReference>
<organism evidence="23 24">
    <name type="scientific">Acipenser ruthenus</name>
    <name type="common">Sterlet sturgeon</name>
    <dbReference type="NCBI Taxonomy" id="7906"/>
    <lineage>
        <taxon>Eukaryota</taxon>
        <taxon>Metazoa</taxon>
        <taxon>Chordata</taxon>
        <taxon>Craniata</taxon>
        <taxon>Vertebrata</taxon>
        <taxon>Euteleostomi</taxon>
        <taxon>Actinopterygii</taxon>
        <taxon>Chondrostei</taxon>
        <taxon>Acipenseriformes</taxon>
        <taxon>Acipenseridae</taxon>
        <taxon>Acipenser</taxon>
    </lineage>
</organism>
<dbReference type="InterPro" id="IPR020635">
    <property type="entry name" value="Tyr_kinase_cat_dom"/>
</dbReference>
<dbReference type="InterPro" id="IPR000998">
    <property type="entry name" value="MAM_dom"/>
</dbReference>
<evidence type="ECO:0000256" key="15">
    <source>
        <dbReference type="ARBA" id="ARBA00051243"/>
    </source>
</evidence>
<dbReference type="GO" id="GO:0007169">
    <property type="term" value="P:cell surface receptor protein tyrosine kinase signaling pathway"/>
    <property type="evidence" value="ECO:0007669"/>
    <property type="project" value="InterPro"/>
</dbReference>
<dbReference type="PROSITE" id="PS50060">
    <property type="entry name" value="MAM_2"/>
    <property type="match status" value="2"/>
</dbReference>
<dbReference type="GO" id="GO:0005886">
    <property type="term" value="C:plasma membrane"/>
    <property type="evidence" value="ECO:0007669"/>
    <property type="project" value="UniProtKB-SubCell"/>
</dbReference>
<evidence type="ECO:0000256" key="19">
    <source>
        <dbReference type="SAM" id="MobiDB-lite"/>
    </source>
</evidence>
<comment type="subcellular location">
    <subcellularLocation>
        <location evidence="1">Cell membrane</location>
        <topology evidence="1">Single-pass type I membrane protein</topology>
    </subcellularLocation>
</comment>
<evidence type="ECO:0000256" key="12">
    <source>
        <dbReference type="ARBA" id="ARBA00023157"/>
    </source>
</evidence>
<keyword evidence="7 23" id="KW-0418">Kinase</keyword>
<dbReference type="InterPro" id="IPR001245">
    <property type="entry name" value="Ser-Thr/Tyr_kinase_cat_dom"/>
</dbReference>
<evidence type="ECO:0000256" key="10">
    <source>
        <dbReference type="ARBA" id="ARBA00023136"/>
    </source>
</evidence>
<evidence type="ECO:0000256" key="9">
    <source>
        <dbReference type="ARBA" id="ARBA00022989"/>
    </source>
</evidence>
<comment type="similarity">
    <text evidence="18">Belongs to the protein kinase superfamily. Tyr protein kinase family. Insulin receptor subfamily.</text>
</comment>
<dbReference type="Gene3D" id="3.30.200.20">
    <property type="entry name" value="Phosphorylase Kinase, domain 1"/>
    <property type="match status" value="1"/>
</dbReference>
<feature type="region of interest" description="Disordered" evidence="19">
    <location>
        <begin position="121"/>
        <end position="146"/>
    </location>
</feature>
<dbReference type="Pfam" id="PF07714">
    <property type="entry name" value="PK_Tyr_Ser-Thr"/>
    <property type="match status" value="1"/>
</dbReference>
<keyword evidence="13 18" id="KW-0675">Receptor</keyword>
<evidence type="ECO:0000256" key="1">
    <source>
        <dbReference type="ARBA" id="ARBA00004251"/>
    </source>
</evidence>
<sequence length="1748" mass="191324">MQSRRLFFMILTAAFLAELELTFEKSPPGIIRNNRKTPNTANGNTKKDGNQTYMSRLKRKNLAVDFAVPALFRTYLSELMKRPLNSDCQTYNSCYTVRSSLRMRCQPLQRTVCTLLETESREPKSIETDNSTGAGQLPYKRKRPPSKVLNLGLSKPSRKSNQIVIEIGETDVRTGCGSLASEEDAAVAFLKMDLSRVVDSWLGAEGGRLRVRLMPERRAQVPEREDSFSAAIRAADPRLFLQITSRGENQTVEDALPTLSNYWNFTWTLQDDPQFPSERVQSEISCDFEAPCDLEYASTADGSNWRVKTAKDLSEEGNPRVPKEDFSEKWLEGHFLFLNSSGVASPAVLSPWLKSGSELCSFEASVYLHNGQTGRYTISIIECDKQPREILSTERDTTTGSGVASPAVLSPWLKSGSELCSFEASVYLHNGQTGRYTISIIECDKQPREILSTERDTTTGWLLLRVMLGRSDTPFRISMEYSGQGTQDTAALDSINTSNCTTGSPPGLQITLQGKYTCRDGTTMSLGRVCNFQRDCAAEEDEGRMCRDFLLGSYCSFEEGDCGWQALTSASHGTAWGVREGQHEDHQEKRGSCPFTGRALVLNSSEFVSDEPSVMRSPLFPPPLKNSPCQVWFSVCAEGSLQGALSLWLVENSTREEESRMLWGFENSSGAKGWSRLAIPVHGVSDRFWLQFTGSGEPGSAIAIDNISLSLDCFLASNGDLPPKITPVSTSMKNFESTNQNNTTAAPASGHSEGEVLDVTEFPDFQLEDKSWNFGTCGTTGPVGPTTTQCSNTYRGTSVNVSVGTEGPLRGVQMWRVPATETYRIMSYGAAGGRSVLIPDRSFGLFLGAHFFLKKDELLYILVGQQGEDACPNSDTVINRVCQGETSVIDNKTQSKKTVEEWAGGGGGGGGATFIFKMKDGVPVPLLIAGGGGGRGYSGKAEYPMEILENDTTVQGVNGVSGAAGGGGGWDDKMPVSSGGLPLLMGALGGRSCPQALRKWQLRGGFGGGGGGCSSGGGGGGYIGGSTGQDDDPHRDGEDGVSFINTEGDLYLPPLKVMESHGEVRIELALDCSHCQTRECHLRGEPAEPHCYCEAGFTLAPDQVSCIDNDNVKGTINQEMSRLPLHLVLSVVMSALIAALLFTISGIMFVYRRKHPELQSIQLELQSPECKLSKLRTSTIMTDYNPNYCFAGKTSSVNDLKEVSRRNISLMRGLGHGAFGEVYEGQVFGIPGERSPMQVAVKTLPEVCSEQDELDFLMEALIISKFNHQNIVRCIGVSLQALPRFILLELMAGGDLKSFLRETRPRLTQPSSLSMVDLLNVARDIAQGCQYLEENHFIHRDIAARNCLLTCKDAGRVAKIGDFGMARDIYRACYYRKGGRAMLPVKWMPPEAFMEGIFTSKTDTWSFGVLLWEIFSLGYMPYPSRSNQEVLEFVTSGGRMDPPKNCPGPVYRIMTQTWQHQPEDRPNFSTILERVDYCLQDPDVVNTPLPVEYGPVPEEEETVPMRPEDPGNTPPLLVSPFPERAEEDQQTASYLQPTPPSPLPPLTRPSILSVLQNSPSRPPPLQPALQQSSGGMVPEEASGGHVNLAFSQTQPPDLDCRNGKPTNLWNPTYGSWYLDKQRAQVEGEGDDHEHRTAGDITAQAPPRPPAVLLEPSALSQGPPAIPLFRLRRLPCGNISYGYQEQGLPLDPPPPPLQITGRTRTGSAEEGRPLLVSKVTAILQDPPQQSIPTWDIRLPLTEDVSATAL</sequence>
<reference evidence="23 24" key="1">
    <citation type="submission" date="2019-01" db="EMBL/GenBank/DDBJ databases">
        <title>Draft Genome and Complete Hox-Cluster Characterization of the Sterlet Sturgeon (Acipenser ruthenus).</title>
        <authorList>
            <person name="Wei Q."/>
        </authorList>
    </citation>
    <scope>NUCLEOTIDE SEQUENCE [LARGE SCALE GENOMIC DNA]</scope>
    <source>
        <strain evidence="23">WHYD16114868_AA</strain>
        <tissue evidence="23">Blood</tissue>
    </source>
</reference>
<dbReference type="PROSITE" id="PS00109">
    <property type="entry name" value="PROTEIN_KINASE_TYR"/>
    <property type="match status" value="1"/>
</dbReference>
<dbReference type="Gene3D" id="1.10.510.10">
    <property type="entry name" value="Transferase(Phosphotransferase) domain 1"/>
    <property type="match status" value="1"/>
</dbReference>
<dbReference type="PANTHER" id="PTHR24416:SF615">
    <property type="entry name" value="ALK TYROSINE KINASE RECEPTOR"/>
    <property type="match status" value="1"/>
</dbReference>
<feature type="compositionally biased region" description="Polar residues" evidence="19">
    <location>
        <begin position="36"/>
        <end position="50"/>
    </location>
</feature>
<feature type="region of interest" description="Disordered" evidence="19">
    <location>
        <begin position="1488"/>
        <end position="1582"/>
    </location>
</feature>
<dbReference type="Gene3D" id="2.60.120.200">
    <property type="match status" value="3"/>
</dbReference>
<gene>
    <name evidence="23" type="ORF">EOD39_0669</name>
</gene>
<evidence type="ECO:0000256" key="18">
    <source>
        <dbReference type="RuleBase" id="RU000312"/>
    </source>
</evidence>
<feature type="domain" description="Protein kinase" evidence="21">
    <location>
        <begin position="1208"/>
        <end position="1484"/>
    </location>
</feature>
<evidence type="ECO:0000259" key="21">
    <source>
        <dbReference type="PROSITE" id="PS50011"/>
    </source>
</evidence>
<feature type="region of interest" description="Disordered" evidence="19">
    <location>
        <begin position="30"/>
        <end position="50"/>
    </location>
</feature>
<dbReference type="InterPro" id="IPR011009">
    <property type="entry name" value="Kinase-like_dom_sf"/>
</dbReference>
<evidence type="ECO:0000259" key="22">
    <source>
        <dbReference type="PROSITE" id="PS50060"/>
    </source>
</evidence>
<feature type="domain" description="MAM" evidence="22">
    <location>
        <begin position="553"/>
        <end position="715"/>
    </location>
</feature>
<evidence type="ECO:0000313" key="24">
    <source>
        <dbReference type="Proteomes" id="UP000289886"/>
    </source>
</evidence>
<keyword evidence="5 20" id="KW-0732">Signal</keyword>
<dbReference type="Pfam" id="PF00629">
    <property type="entry name" value="MAM"/>
    <property type="match status" value="1"/>
</dbReference>
<dbReference type="InterPro" id="IPR000719">
    <property type="entry name" value="Prot_kinase_dom"/>
</dbReference>
<dbReference type="SMART" id="SM00219">
    <property type="entry name" value="TyrKc"/>
    <property type="match status" value="1"/>
</dbReference>
<evidence type="ECO:0000256" key="17">
    <source>
        <dbReference type="PROSITE-ProRule" id="PRU10141"/>
    </source>
</evidence>
<keyword evidence="4 18" id="KW-0812">Transmembrane</keyword>
<evidence type="ECO:0000256" key="8">
    <source>
        <dbReference type="ARBA" id="ARBA00022840"/>
    </source>
</evidence>
<dbReference type="CDD" id="cd05036">
    <property type="entry name" value="PTKc_ALK_LTK"/>
    <property type="match status" value="1"/>
</dbReference>
<proteinExistence type="inferred from homology"/>
<dbReference type="PRINTS" id="PR00109">
    <property type="entry name" value="TYRKINASE"/>
</dbReference>
<evidence type="ECO:0000256" key="16">
    <source>
        <dbReference type="ARBA" id="ARBA00063150"/>
    </source>
</evidence>
<dbReference type="PROSITE" id="PS00107">
    <property type="entry name" value="PROTEIN_KINASE_ATP"/>
    <property type="match status" value="1"/>
</dbReference>
<evidence type="ECO:0000256" key="14">
    <source>
        <dbReference type="ARBA" id="ARBA00023180"/>
    </source>
</evidence>
<keyword evidence="2" id="KW-1003">Cell membrane</keyword>
<dbReference type="GO" id="GO:0045664">
    <property type="term" value="P:regulation of neuron differentiation"/>
    <property type="evidence" value="ECO:0007669"/>
    <property type="project" value="TreeGrafter"/>
</dbReference>
<keyword evidence="14" id="KW-0325">Glycoprotein</keyword>
<keyword evidence="6 17" id="KW-0547">Nucleotide-binding</keyword>
<feature type="compositionally biased region" description="Pro residues" evidence="19">
    <location>
        <begin position="1537"/>
        <end position="1547"/>
    </location>
</feature>
<dbReference type="SUPFAM" id="SSF56112">
    <property type="entry name" value="Protein kinase-like (PK-like)"/>
    <property type="match status" value="1"/>
</dbReference>
<feature type="chain" id="PRO_5019025727" description="Tyrosine-protein kinase receptor" evidence="20">
    <location>
        <begin position="25"/>
        <end position="1748"/>
    </location>
</feature>
<dbReference type="PROSITE" id="PS00239">
    <property type="entry name" value="RECEPTOR_TYR_KIN_II"/>
    <property type="match status" value="1"/>
</dbReference>
<comment type="subunit">
    <text evidence="16">Homodimer; homodimerizes upon binding to alkal ligands (alkal1, alkal2a or alkal2b).</text>
</comment>
<evidence type="ECO:0000256" key="4">
    <source>
        <dbReference type="ARBA" id="ARBA00022692"/>
    </source>
</evidence>
<dbReference type="FunFam" id="3.30.200.20:FF:000117">
    <property type="entry name" value="Tyrosine-protein kinase receptor"/>
    <property type="match status" value="1"/>
</dbReference>
<evidence type="ECO:0000256" key="2">
    <source>
        <dbReference type="ARBA" id="ARBA00022475"/>
    </source>
</evidence>
<keyword evidence="9" id="KW-1133">Transmembrane helix</keyword>
<evidence type="ECO:0000256" key="20">
    <source>
        <dbReference type="SAM" id="SignalP"/>
    </source>
</evidence>
<feature type="binding site" evidence="17">
    <location>
        <position position="1242"/>
    </location>
    <ligand>
        <name>ATP</name>
        <dbReference type="ChEBI" id="CHEBI:30616"/>
    </ligand>
</feature>
<evidence type="ECO:0000256" key="3">
    <source>
        <dbReference type="ARBA" id="ARBA00022679"/>
    </source>
</evidence>
<keyword evidence="18" id="KW-0597">Phosphoprotein</keyword>
<dbReference type="PANTHER" id="PTHR24416">
    <property type="entry name" value="TYROSINE-PROTEIN KINASE RECEPTOR"/>
    <property type="match status" value="1"/>
</dbReference>
<evidence type="ECO:0000256" key="7">
    <source>
        <dbReference type="ARBA" id="ARBA00022777"/>
    </source>
</evidence>
<accession>A0A444UQ71</accession>
<evidence type="ECO:0000256" key="5">
    <source>
        <dbReference type="ARBA" id="ARBA00022729"/>
    </source>
</evidence>
<dbReference type="InterPro" id="IPR017441">
    <property type="entry name" value="Protein_kinase_ATP_BS"/>
</dbReference>
<dbReference type="EMBL" id="SCEB01214070">
    <property type="protein sequence ID" value="RXM37312.1"/>
    <property type="molecule type" value="Genomic_DNA"/>
</dbReference>
<dbReference type="GO" id="GO:0004714">
    <property type="term" value="F:transmembrane receptor protein tyrosine kinase activity"/>
    <property type="evidence" value="ECO:0007669"/>
    <property type="project" value="UniProtKB-EC"/>
</dbReference>
<dbReference type="GO" id="GO:0042127">
    <property type="term" value="P:regulation of cell population proliferation"/>
    <property type="evidence" value="ECO:0007669"/>
    <property type="project" value="TreeGrafter"/>
</dbReference>
<protein>
    <recommendedName>
        <fullName evidence="18">Tyrosine-protein kinase receptor</fullName>
        <ecNumber evidence="18">2.7.10.1</ecNumber>
    </recommendedName>
</protein>
<dbReference type="InterPro" id="IPR013320">
    <property type="entry name" value="ConA-like_dom_sf"/>
</dbReference>
<keyword evidence="24" id="KW-1185">Reference proteome</keyword>
<feature type="domain" description="MAM" evidence="22">
    <location>
        <begin position="284"/>
        <end position="502"/>
    </location>
</feature>